<dbReference type="InterPro" id="IPR036691">
    <property type="entry name" value="Endo/exonu/phosph_ase_sf"/>
</dbReference>
<evidence type="ECO:0000313" key="11">
    <source>
        <dbReference type="Proteomes" id="UP000054266"/>
    </source>
</evidence>
<dbReference type="GO" id="GO:0005634">
    <property type="term" value="C:nucleus"/>
    <property type="evidence" value="ECO:0007669"/>
    <property type="project" value="TreeGrafter"/>
</dbReference>
<dbReference type="AlphaFoldDB" id="A0A0D2D6M4"/>
<feature type="site" description="Interaction with DNA substrate" evidence="7">
    <location>
        <position position="336"/>
    </location>
</feature>
<comment type="cofactor">
    <cofactor evidence="6">
        <name>Mg(2+)</name>
        <dbReference type="ChEBI" id="CHEBI:18420"/>
    </cofactor>
    <cofactor evidence="6">
        <name>Mn(2+)</name>
        <dbReference type="ChEBI" id="CHEBI:29035"/>
    </cofactor>
    <text evidence="6">Probably binds two magnesium or manganese ions per subunit.</text>
</comment>
<keyword evidence="4 6" id="KW-0460">Magnesium</keyword>
<organism evidence="10 11">
    <name type="scientific">Phialophora macrospora</name>
    <dbReference type="NCBI Taxonomy" id="1851006"/>
    <lineage>
        <taxon>Eukaryota</taxon>
        <taxon>Fungi</taxon>
        <taxon>Dikarya</taxon>
        <taxon>Ascomycota</taxon>
        <taxon>Pezizomycotina</taxon>
        <taxon>Eurotiomycetes</taxon>
        <taxon>Chaetothyriomycetidae</taxon>
        <taxon>Chaetothyriales</taxon>
        <taxon>Herpotrichiellaceae</taxon>
        <taxon>Phialophora</taxon>
    </lineage>
</organism>
<name>A0A0D2D6M4_9EURO</name>
<feature type="site" description="Important for catalytic activity" evidence="7">
    <location>
        <position position="304"/>
    </location>
</feature>
<dbReference type="SUPFAM" id="SSF56219">
    <property type="entry name" value="DNase I-like"/>
    <property type="match status" value="1"/>
</dbReference>
<dbReference type="PROSITE" id="PS51435">
    <property type="entry name" value="AP_NUCLEASE_F1_4"/>
    <property type="match status" value="1"/>
</dbReference>
<reference evidence="10 11" key="1">
    <citation type="submission" date="2015-01" db="EMBL/GenBank/DDBJ databases">
        <title>The Genome Sequence of Capronia semiimmersa CBS27337.</title>
        <authorList>
            <consortium name="The Broad Institute Genomics Platform"/>
            <person name="Cuomo C."/>
            <person name="de Hoog S."/>
            <person name="Gorbushina A."/>
            <person name="Stielow B."/>
            <person name="Teixiera M."/>
            <person name="Abouelleil A."/>
            <person name="Chapman S.B."/>
            <person name="Priest M."/>
            <person name="Young S.K."/>
            <person name="Wortman J."/>
            <person name="Nusbaum C."/>
            <person name="Birren B."/>
        </authorList>
    </citation>
    <scope>NUCLEOTIDE SEQUENCE [LARGE SCALE GENOMIC DNA]</scope>
    <source>
        <strain evidence="10 11">CBS 27337</strain>
    </source>
</reference>
<dbReference type="Pfam" id="PF03372">
    <property type="entry name" value="Exo_endo_phos"/>
    <property type="match status" value="1"/>
</dbReference>
<dbReference type="STRING" id="5601.A0A0D2D6M4"/>
<evidence type="ECO:0000256" key="8">
    <source>
        <dbReference type="SAM" id="MobiDB-lite"/>
    </source>
</evidence>
<feature type="binding site" evidence="6">
    <location>
        <position position="232"/>
    </location>
    <ligand>
        <name>Mg(2+)</name>
        <dbReference type="ChEBI" id="CHEBI:18420"/>
        <label>1</label>
    </ligand>
</feature>
<gene>
    <name evidence="10" type="ORF">PV04_01350</name>
</gene>
<dbReference type="HOGENOM" id="CLU_060600_0_0_1"/>
<dbReference type="InterPro" id="IPR005135">
    <property type="entry name" value="Endo/exonuclease/phosphatase"/>
</dbReference>
<feature type="active site" evidence="5">
    <location>
        <position position="181"/>
    </location>
</feature>
<dbReference type="GO" id="GO:0003906">
    <property type="term" value="F:DNA-(apurinic or apyrimidinic site) endonuclease activity"/>
    <property type="evidence" value="ECO:0007669"/>
    <property type="project" value="TreeGrafter"/>
</dbReference>
<proteinExistence type="inferred from homology"/>
<protein>
    <recommendedName>
        <fullName evidence="9">Endonuclease/exonuclease/phosphatase domain-containing protein</fullName>
    </recommendedName>
</protein>
<dbReference type="GO" id="GO:0008081">
    <property type="term" value="F:phosphoric diester hydrolase activity"/>
    <property type="evidence" value="ECO:0007669"/>
    <property type="project" value="TreeGrafter"/>
</dbReference>
<dbReference type="GO" id="GO:0008311">
    <property type="term" value="F:double-stranded DNA 3'-5' DNA exonuclease activity"/>
    <property type="evidence" value="ECO:0007669"/>
    <property type="project" value="TreeGrafter"/>
</dbReference>
<dbReference type="InterPro" id="IPR004808">
    <property type="entry name" value="AP_endonuc_1"/>
</dbReference>
<dbReference type="Gene3D" id="3.60.10.10">
    <property type="entry name" value="Endonuclease/exonuclease/phosphatase"/>
    <property type="match status" value="1"/>
</dbReference>
<dbReference type="GO" id="GO:0006284">
    <property type="term" value="P:base-excision repair"/>
    <property type="evidence" value="ECO:0007669"/>
    <property type="project" value="TreeGrafter"/>
</dbReference>
<evidence type="ECO:0000256" key="5">
    <source>
        <dbReference type="PIRSR" id="PIRSR604808-1"/>
    </source>
</evidence>
<keyword evidence="3" id="KW-0378">Hydrolase</keyword>
<feature type="active site" description="Proton acceptor" evidence="5">
    <location>
        <position position="336"/>
    </location>
</feature>
<keyword evidence="2 6" id="KW-0479">Metal-binding</keyword>
<feature type="binding site" evidence="6">
    <location>
        <position position="49"/>
    </location>
    <ligand>
        <name>Mg(2+)</name>
        <dbReference type="ChEBI" id="CHEBI:18420"/>
        <label>1</label>
    </ligand>
</feature>
<evidence type="ECO:0000256" key="3">
    <source>
        <dbReference type="ARBA" id="ARBA00022801"/>
    </source>
</evidence>
<sequence length="359" mass="40424">MMSLVSKRSLSSTNRSISPPALRRERSRPTELEHVADARSGQVRLFSWNVNGIGPLLQKRLSFDPGSLSPLRTFLKRHQWPQVLCLQEVKISPKDDATQRQLQHAANQGNAPEEPTYGVHFSLPRDKYNATWLGGKVHGVASLIRDDFAPGIRVTRKPDWDLEGRVLIHEHKTGLVIINGYWVNGTSNPYRDPATGTVIGTRHDHKLRFHQHMLDEALQLERNGCQVVLMGDMNVARARIDGHPNLRTSPLQHVNNRADFNSKFVTDEKGMRGIDVFRHLHGDTKKFTYHPRGRPWGESCDRVDLIVVSRALVEDMDAVTGTDICDSAQERGHSDHVPLWVSLDLPKSGGAATYRSSEK</sequence>
<comment type="similarity">
    <text evidence="1">Belongs to the DNA repair enzymes AP/ExoA family.</text>
</comment>
<keyword evidence="6" id="KW-0464">Manganese</keyword>
<feature type="domain" description="Endonuclease/exonuclease/phosphatase" evidence="9">
    <location>
        <begin position="47"/>
        <end position="311"/>
    </location>
</feature>
<evidence type="ECO:0000256" key="6">
    <source>
        <dbReference type="PIRSR" id="PIRSR604808-2"/>
    </source>
</evidence>
<feature type="compositionally biased region" description="Polar residues" evidence="8">
    <location>
        <begin position="1"/>
        <end position="17"/>
    </location>
</feature>
<dbReference type="GO" id="GO:0046872">
    <property type="term" value="F:metal ion binding"/>
    <property type="evidence" value="ECO:0007669"/>
    <property type="project" value="UniProtKB-KW"/>
</dbReference>
<evidence type="ECO:0000259" key="9">
    <source>
        <dbReference type="Pfam" id="PF03372"/>
    </source>
</evidence>
<evidence type="ECO:0000256" key="7">
    <source>
        <dbReference type="PIRSR" id="PIRSR604808-3"/>
    </source>
</evidence>
<evidence type="ECO:0000313" key="10">
    <source>
        <dbReference type="EMBL" id="KIW73216.1"/>
    </source>
</evidence>
<evidence type="ECO:0000256" key="1">
    <source>
        <dbReference type="ARBA" id="ARBA00007092"/>
    </source>
</evidence>
<feature type="binding site" evidence="6">
    <location>
        <position position="335"/>
    </location>
    <ligand>
        <name>Mg(2+)</name>
        <dbReference type="ChEBI" id="CHEBI:18420"/>
        <label>1</label>
    </ligand>
</feature>
<evidence type="ECO:0000256" key="2">
    <source>
        <dbReference type="ARBA" id="ARBA00022723"/>
    </source>
</evidence>
<dbReference type="Proteomes" id="UP000054266">
    <property type="component" value="Unassembled WGS sequence"/>
</dbReference>
<evidence type="ECO:0000256" key="4">
    <source>
        <dbReference type="ARBA" id="ARBA00022842"/>
    </source>
</evidence>
<feature type="binding site" evidence="6">
    <location>
        <position position="336"/>
    </location>
    <ligand>
        <name>Mg(2+)</name>
        <dbReference type="ChEBI" id="CHEBI:18420"/>
        <label>1</label>
    </ligand>
</feature>
<feature type="site" description="Transition state stabilizer" evidence="7">
    <location>
        <position position="234"/>
    </location>
</feature>
<feature type="binding site" evidence="6">
    <location>
        <position position="88"/>
    </location>
    <ligand>
        <name>Mg(2+)</name>
        <dbReference type="ChEBI" id="CHEBI:18420"/>
        <label>1</label>
    </ligand>
</feature>
<dbReference type="PANTHER" id="PTHR22748">
    <property type="entry name" value="AP ENDONUCLEASE"/>
    <property type="match status" value="1"/>
</dbReference>
<feature type="region of interest" description="Disordered" evidence="8">
    <location>
        <begin position="1"/>
        <end position="31"/>
    </location>
</feature>
<feature type="compositionally biased region" description="Basic and acidic residues" evidence="8">
    <location>
        <begin position="22"/>
        <end position="31"/>
    </location>
</feature>
<feature type="active site" description="Proton donor/acceptor" evidence="5">
    <location>
        <position position="232"/>
    </location>
</feature>
<feature type="binding site" evidence="6">
    <location>
        <position position="234"/>
    </location>
    <ligand>
        <name>Mg(2+)</name>
        <dbReference type="ChEBI" id="CHEBI:18420"/>
        <label>1</label>
    </ligand>
</feature>
<dbReference type="EMBL" id="KN846956">
    <property type="protein sequence ID" value="KIW73216.1"/>
    <property type="molecule type" value="Genomic_DNA"/>
</dbReference>
<dbReference type="PANTHER" id="PTHR22748:SF14">
    <property type="entry name" value="ENDONUCLEASE_EXONUCLEASE_PHOSPHATASE DOMAIN-CONTAINING PROTEIN"/>
    <property type="match status" value="1"/>
</dbReference>
<accession>A0A0D2D6M4</accession>
<keyword evidence="11" id="KW-1185">Reference proteome</keyword>